<dbReference type="PROSITE" id="PS51704">
    <property type="entry name" value="GP_PDE"/>
    <property type="match status" value="1"/>
</dbReference>
<reference evidence="2" key="1">
    <citation type="submission" date="2024-01" db="EMBL/GenBank/DDBJ databases">
        <title>Genome sequence of Mycoplasma ciconiae type strain DSM 25251.</title>
        <authorList>
            <person name="Spergser J."/>
        </authorList>
    </citation>
    <scope>NUCLEOTIDE SEQUENCE [LARGE SCALE GENOMIC DNA]</scope>
    <source>
        <strain evidence="2">DSM 25251</strain>
    </source>
</reference>
<feature type="domain" description="GP-PDE" evidence="1">
    <location>
        <begin position="4"/>
        <end position="238"/>
    </location>
</feature>
<accession>A0ABU7ML51</accession>
<evidence type="ECO:0000313" key="2">
    <source>
        <dbReference type="EMBL" id="MEE3928242.1"/>
    </source>
</evidence>
<dbReference type="InterPro" id="IPR030395">
    <property type="entry name" value="GP_PDE_dom"/>
</dbReference>
<dbReference type="PANTHER" id="PTHR46211">
    <property type="entry name" value="GLYCEROPHOSPHORYL DIESTER PHOSPHODIESTERASE"/>
    <property type="match status" value="1"/>
</dbReference>
<dbReference type="EMBL" id="JAZDWZ010000004">
    <property type="protein sequence ID" value="MEE3928242.1"/>
    <property type="molecule type" value="Genomic_DNA"/>
</dbReference>
<gene>
    <name evidence="2" type="ORF">V2E24_01455</name>
</gene>
<sequence>MRNQLFLAHRGYCGVSPENTELAFDLAHQFGFDGVELDIHLTKDNQLVIIHDETTKRTAETNLKIQDSTLAQLRELNYAKCYNSRIPSQKIMTLEEFLDKYINVFKMINIEIKTDDIHYQGIEELIHKLIQSKYKNHMNKLVFSSFNFKSLQIMYELDNKYILGFLYWRQKDFNLVSKEEILKICQFLHPSKKLYKKYKKEYQKLGLKFNLWTIKTKKSYDEFKDDEHVHSLISNYLY</sequence>
<evidence type="ECO:0000259" key="1">
    <source>
        <dbReference type="PROSITE" id="PS51704"/>
    </source>
</evidence>
<dbReference type="SUPFAM" id="SSF51695">
    <property type="entry name" value="PLC-like phosphodiesterases"/>
    <property type="match status" value="1"/>
</dbReference>
<comment type="caution">
    <text evidence="2">The sequence shown here is derived from an EMBL/GenBank/DDBJ whole genome shotgun (WGS) entry which is preliminary data.</text>
</comment>
<proteinExistence type="predicted"/>
<evidence type="ECO:0000313" key="3">
    <source>
        <dbReference type="Proteomes" id="UP001344817"/>
    </source>
</evidence>
<protein>
    <submittedName>
        <fullName evidence="2">Glycerophosphodiester phosphodiesterase family protein</fullName>
    </submittedName>
</protein>
<name>A0ABU7ML51_9BACT</name>
<keyword evidence="3" id="KW-1185">Reference proteome</keyword>
<dbReference type="PANTHER" id="PTHR46211:SF1">
    <property type="entry name" value="GLYCEROPHOSPHODIESTER PHOSPHODIESTERASE, CYTOPLASMIC"/>
    <property type="match status" value="1"/>
</dbReference>
<dbReference type="RefSeq" id="WP_330500656.1">
    <property type="nucleotide sequence ID" value="NZ_JAZDWZ010000004.1"/>
</dbReference>
<dbReference type="InterPro" id="IPR017946">
    <property type="entry name" value="PLC-like_Pdiesterase_TIM-brl"/>
</dbReference>
<dbReference type="Pfam" id="PF03009">
    <property type="entry name" value="GDPD"/>
    <property type="match status" value="1"/>
</dbReference>
<organism evidence="2 3">
    <name type="scientific">Mycoplasmopsis ciconiae</name>
    <dbReference type="NCBI Taxonomy" id="561067"/>
    <lineage>
        <taxon>Bacteria</taxon>
        <taxon>Bacillati</taxon>
        <taxon>Mycoplasmatota</taxon>
        <taxon>Mycoplasmoidales</taxon>
        <taxon>Metamycoplasmataceae</taxon>
        <taxon>Mycoplasmopsis</taxon>
    </lineage>
</organism>
<dbReference type="Gene3D" id="3.20.20.190">
    <property type="entry name" value="Phosphatidylinositol (PI) phosphodiesterase"/>
    <property type="match status" value="1"/>
</dbReference>
<dbReference type="Proteomes" id="UP001344817">
    <property type="component" value="Unassembled WGS sequence"/>
</dbReference>